<reference evidence="2 3" key="1">
    <citation type="submission" date="2020-10" db="EMBL/GenBank/DDBJ databases">
        <title>Ramlibacter sp. HM2 16S ribosomal RNA gene Genome sequencing and assembly.</title>
        <authorList>
            <person name="Kang M."/>
        </authorList>
    </citation>
    <scope>NUCLEOTIDE SEQUENCE [LARGE SCALE GENOMIC DNA]</scope>
    <source>
        <strain evidence="2 3">HM2</strain>
    </source>
</reference>
<feature type="transmembrane region" description="Helical" evidence="1">
    <location>
        <begin position="118"/>
        <end position="135"/>
    </location>
</feature>
<evidence type="ECO:0000313" key="2">
    <source>
        <dbReference type="EMBL" id="MBE7366599.1"/>
    </source>
</evidence>
<dbReference type="Proteomes" id="UP000806285">
    <property type="component" value="Unassembled WGS sequence"/>
</dbReference>
<protein>
    <recommendedName>
        <fullName evidence="4">DUF1304 domain-containing protein</fullName>
    </recommendedName>
</protein>
<keyword evidence="1" id="KW-0472">Membrane</keyword>
<feature type="transmembrane region" description="Helical" evidence="1">
    <location>
        <begin position="92"/>
        <end position="112"/>
    </location>
</feature>
<dbReference type="RefSeq" id="WP_193675210.1">
    <property type="nucleotide sequence ID" value="NZ_JADDIV010000001.1"/>
</dbReference>
<dbReference type="NCBIfam" id="NF047765">
    <property type="entry name" value="LIC_13387_fam"/>
    <property type="match status" value="1"/>
</dbReference>
<evidence type="ECO:0000313" key="3">
    <source>
        <dbReference type="Proteomes" id="UP000806285"/>
    </source>
</evidence>
<keyword evidence="1" id="KW-0812">Transmembrane</keyword>
<proteinExistence type="predicted"/>
<feature type="transmembrane region" description="Helical" evidence="1">
    <location>
        <begin position="5"/>
        <end position="27"/>
    </location>
</feature>
<name>A0ABR9RZE7_9BURK</name>
<gene>
    <name evidence="2" type="ORF">IM787_03365</name>
</gene>
<organism evidence="2 3">
    <name type="scientific">Ramlibacter pallidus</name>
    <dbReference type="NCBI Taxonomy" id="2780087"/>
    <lineage>
        <taxon>Bacteria</taxon>
        <taxon>Pseudomonadati</taxon>
        <taxon>Pseudomonadota</taxon>
        <taxon>Betaproteobacteria</taxon>
        <taxon>Burkholderiales</taxon>
        <taxon>Comamonadaceae</taxon>
        <taxon>Ramlibacter</taxon>
    </lineage>
</organism>
<evidence type="ECO:0008006" key="4">
    <source>
        <dbReference type="Google" id="ProtNLM"/>
    </source>
</evidence>
<keyword evidence="3" id="KW-1185">Reference proteome</keyword>
<accession>A0ABR9RZE7</accession>
<dbReference type="EMBL" id="JADDIV010000001">
    <property type="protein sequence ID" value="MBE7366599.1"/>
    <property type="molecule type" value="Genomic_DNA"/>
</dbReference>
<evidence type="ECO:0000256" key="1">
    <source>
        <dbReference type="SAM" id="Phobius"/>
    </source>
</evidence>
<keyword evidence="1" id="KW-1133">Transmembrane helix</keyword>
<feature type="transmembrane region" description="Helical" evidence="1">
    <location>
        <begin position="58"/>
        <end position="80"/>
    </location>
</feature>
<comment type="caution">
    <text evidence="2">The sequence shown here is derived from an EMBL/GenBank/DDBJ whole genome shotgun (WGS) entry which is preliminary data.</text>
</comment>
<dbReference type="InterPro" id="IPR058068">
    <property type="entry name" value="LIC_13387-like"/>
</dbReference>
<sequence length="137" mass="14395">MAAKILMAASGGIVLLFGVIHLAYTFWGSALLPRDPAVMAAMNEVHMGITKETTVGRAWIGFNASHSIALILFGLVYAFLALAHGKLLFDSNFLLTVGFAVLAAVVVLAKLYWFSVPLAGGTLALACYVAAVVAARL</sequence>